<evidence type="ECO:0000313" key="2">
    <source>
        <dbReference type="EMBL" id="CAB4677180.1"/>
    </source>
</evidence>
<proteinExistence type="predicted"/>
<gene>
    <name evidence="2" type="ORF">UFOPK2362_00109</name>
</gene>
<keyword evidence="1" id="KW-0812">Transmembrane</keyword>
<feature type="transmembrane region" description="Helical" evidence="1">
    <location>
        <begin position="68"/>
        <end position="89"/>
    </location>
</feature>
<dbReference type="InterPro" id="IPR007563">
    <property type="entry name" value="DUF554"/>
</dbReference>
<dbReference type="PANTHER" id="PTHR36111">
    <property type="entry name" value="INNER MEMBRANE PROTEIN-RELATED"/>
    <property type="match status" value="1"/>
</dbReference>
<accession>A0A6J6MSI1</accession>
<feature type="transmembrane region" description="Helical" evidence="1">
    <location>
        <begin position="151"/>
        <end position="169"/>
    </location>
</feature>
<feature type="transmembrane region" description="Helical" evidence="1">
    <location>
        <begin position="110"/>
        <end position="131"/>
    </location>
</feature>
<dbReference type="AlphaFoldDB" id="A0A6J6MSI1"/>
<organism evidence="2">
    <name type="scientific">freshwater metagenome</name>
    <dbReference type="NCBI Taxonomy" id="449393"/>
    <lineage>
        <taxon>unclassified sequences</taxon>
        <taxon>metagenomes</taxon>
        <taxon>ecological metagenomes</taxon>
    </lineage>
</organism>
<protein>
    <submittedName>
        <fullName evidence="2">Unannotated protein</fullName>
    </submittedName>
</protein>
<dbReference type="PANTHER" id="PTHR36111:SF2">
    <property type="entry name" value="INNER MEMBRANE PROTEIN"/>
    <property type="match status" value="1"/>
</dbReference>
<feature type="transmembrane region" description="Helical" evidence="1">
    <location>
        <begin position="36"/>
        <end position="56"/>
    </location>
</feature>
<keyword evidence="1" id="KW-1133">Transmembrane helix</keyword>
<dbReference type="EMBL" id="CAEZXI010000004">
    <property type="protein sequence ID" value="CAB4677180.1"/>
    <property type="molecule type" value="Genomic_DNA"/>
</dbReference>
<dbReference type="Pfam" id="PF04474">
    <property type="entry name" value="DUF554"/>
    <property type="match status" value="1"/>
</dbReference>
<reference evidence="2" key="1">
    <citation type="submission" date="2020-05" db="EMBL/GenBank/DDBJ databases">
        <authorList>
            <person name="Chiriac C."/>
            <person name="Salcher M."/>
            <person name="Ghai R."/>
            <person name="Kavagutti S V."/>
        </authorList>
    </citation>
    <scope>NUCLEOTIDE SEQUENCE</scope>
</reference>
<sequence length="244" mass="25178">MFVGFGTVLNIVAIVAGGAIGVALGSKFKEDLKELITQVLGCVTVISAADAIAAYWSDDLVNALPTGATMLVLIFSLLLGALIGSLLRIEDRLESFGNSLQSKFSGKGESNFVEGFVSASLIFAIGPLAILGSISDGMQTGLDQLVLKSTLDFFAAMAFAATLGWGVAVSALPVGIYQFAWTGVGLFLGAILADYQVLAMTAVGGILLLGIALRLLKLKQIAVGNLLPAIAIAPILAFIAHSFV</sequence>
<name>A0A6J6MSI1_9ZZZZ</name>
<evidence type="ECO:0000256" key="1">
    <source>
        <dbReference type="SAM" id="Phobius"/>
    </source>
</evidence>
<feature type="transmembrane region" description="Helical" evidence="1">
    <location>
        <begin position="6"/>
        <end position="24"/>
    </location>
</feature>
<keyword evidence="1" id="KW-0472">Membrane</keyword>
<feature type="transmembrane region" description="Helical" evidence="1">
    <location>
        <begin position="199"/>
        <end position="216"/>
    </location>
</feature>
<feature type="transmembrane region" description="Helical" evidence="1">
    <location>
        <begin position="223"/>
        <end position="243"/>
    </location>
</feature>